<evidence type="ECO:0000313" key="2">
    <source>
        <dbReference type="EMBL" id="SPO25970.1"/>
    </source>
</evidence>
<keyword evidence="3" id="KW-1185">Reference proteome</keyword>
<dbReference type="EMBL" id="OOIN01000012">
    <property type="protein sequence ID" value="SPO25970.1"/>
    <property type="molecule type" value="Genomic_DNA"/>
</dbReference>
<evidence type="ECO:0000313" key="3">
    <source>
        <dbReference type="Proteomes" id="UP000324022"/>
    </source>
</evidence>
<sequence>MSHIPTLMARAATKKQKTMLALTKSNISIVLRDLSTPSLLLEITNEPYGQKNSGYRGVRVEAWGCMIARIDIREPPNEEVTKSGWKGEIKNKGEKTSQNGSKIEAKIGVLL</sequence>
<feature type="compositionally biased region" description="Basic and acidic residues" evidence="1">
    <location>
        <begin position="78"/>
        <end position="95"/>
    </location>
</feature>
<dbReference type="Proteomes" id="UP000324022">
    <property type="component" value="Unassembled WGS sequence"/>
</dbReference>
<feature type="region of interest" description="Disordered" evidence="1">
    <location>
        <begin position="78"/>
        <end position="98"/>
    </location>
</feature>
<organism evidence="2 3">
    <name type="scientific">Ustilago trichophora</name>
    <dbReference type="NCBI Taxonomy" id="86804"/>
    <lineage>
        <taxon>Eukaryota</taxon>
        <taxon>Fungi</taxon>
        <taxon>Dikarya</taxon>
        <taxon>Basidiomycota</taxon>
        <taxon>Ustilaginomycotina</taxon>
        <taxon>Ustilaginomycetes</taxon>
        <taxon>Ustilaginales</taxon>
        <taxon>Ustilaginaceae</taxon>
        <taxon>Ustilago</taxon>
    </lineage>
</organism>
<reference evidence="2 3" key="1">
    <citation type="submission" date="2018-03" db="EMBL/GenBank/DDBJ databases">
        <authorList>
            <person name="Guldener U."/>
        </authorList>
    </citation>
    <scope>NUCLEOTIDE SEQUENCE [LARGE SCALE GENOMIC DNA]</scope>
    <source>
        <strain evidence="2 3">NBRC100155</strain>
    </source>
</reference>
<proteinExistence type="predicted"/>
<gene>
    <name evidence="2" type="ORF">UTRI_03335</name>
</gene>
<accession>A0A5C3E749</accession>
<name>A0A5C3E749_9BASI</name>
<protein>
    <submittedName>
        <fullName evidence="2">Uncharacterized protein</fullName>
    </submittedName>
</protein>
<evidence type="ECO:0000256" key="1">
    <source>
        <dbReference type="SAM" id="MobiDB-lite"/>
    </source>
</evidence>
<dbReference type="AlphaFoldDB" id="A0A5C3E749"/>